<dbReference type="Proteomes" id="UP001396334">
    <property type="component" value="Unassembled WGS sequence"/>
</dbReference>
<proteinExistence type="predicted"/>
<dbReference type="PANTHER" id="PTHR10788">
    <property type="entry name" value="TREHALOSE-6-PHOSPHATE SYNTHASE"/>
    <property type="match status" value="1"/>
</dbReference>
<accession>A0ABR2P4C5</accession>
<dbReference type="EMBL" id="JBBPBN010000082">
    <property type="protein sequence ID" value="KAK8983256.1"/>
    <property type="molecule type" value="Genomic_DNA"/>
</dbReference>
<evidence type="ECO:0000313" key="1">
    <source>
        <dbReference type="EMBL" id="KAK8983256.1"/>
    </source>
</evidence>
<dbReference type="InterPro" id="IPR001830">
    <property type="entry name" value="Glyco_trans_20"/>
</dbReference>
<reference evidence="1 2" key="1">
    <citation type="journal article" date="2024" name="G3 (Bethesda)">
        <title>Genome assembly of Hibiscus sabdariffa L. provides insights into metabolisms of medicinal natural products.</title>
        <authorList>
            <person name="Kim T."/>
        </authorList>
    </citation>
    <scope>NUCLEOTIDE SEQUENCE [LARGE SCALE GENOMIC DNA]</scope>
    <source>
        <strain evidence="1">TK-2024</strain>
        <tissue evidence="1">Old leaves</tissue>
    </source>
</reference>
<evidence type="ECO:0000313" key="2">
    <source>
        <dbReference type="Proteomes" id="UP001396334"/>
    </source>
</evidence>
<organism evidence="1 2">
    <name type="scientific">Hibiscus sabdariffa</name>
    <name type="common">roselle</name>
    <dbReference type="NCBI Taxonomy" id="183260"/>
    <lineage>
        <taxon>Eukaryota</taxon>
        <taxon>Viridiplantae</taxon>
        <taxon>Streptophyta</taxon>
        <taxon>Embryophyta</taxon>
        <taxon>Tracheophyta</taxon>
        <taxon>Spermatophyta</taxon>
        <taxon>Magnoliopsida</taxon>
        <taxon>eudicotyledons</taxon>
        <taxon>Gunneridae</taxon>
        <taxon>Pentapetalae</taxon>
        <taxon>rosids</taxon>
        <taxon>malvids</taxon>
        <taxon>Malvales</taxon>
        <taxon>Malvaceae</taxon>
        <taxon>Malvoideae</taxon>
        <taxon>Hibiscus</taxon>
    </lineage>
</organism>
<protein>
    <recommendedName>
        <fullName evidence="3">Trehalose-6-phosphate synthase</fullName>
    </recommendedName>
</protein>
<dbReference type="SUPFAM" id="SSF53756">
    <property type="entry name" value="UDP-Glycosyltransferase/glycogen phosphorylase"/>
    <property type="match status" value="1"/>
</dbReference>
<evidence type="ECO:0008006" key="3">
    <source>
        <dbReference type="Google" id="ProtNLM"/>
    </source>
</evidence>
<dbReference type="Pfam" id="PF00982">
    <property type="entry name" value="Glyco_transf_20"/>
    <property type="match status" value="1"/>
</dbReference>
<gene>
    <name evidence="1" type="ORF">V6N11_058003</name>
</gene>
<dbReference type="Gene3D" id="3.40.50.2000">
    <property type="entry name" value="Glycogen Phosphorylase B"/>
    <property type="match status" value="1"/>
</dbReference>
<name>A0ABR2P4C5_9ROSI</name>
<sequence length="128" mass="15160">MVVPQLLVKTQEKKRFPRVASVPRLLYELPLQAHQNKDGEKWCFSWDEDSLLLQLKDGLGEDVEQHLWHLFHYILPLSPDLGGWFDRSLWQAYVSVNKIFADKVVEVISPDDEYVWVHDYHLMVLLIF</sequence>
<keyword evidence="2" id="KW-1185">Reference proteome</keyword>
<comment type="caution">
    <text evidence="1">The sequence shown here is derived from an EMBL/GenBank/DDBJ whole genome shotgun (WGS) entry which is preliminary data.</text>
</comment>
<dbReference type="PANTHER" id="PTHR10788:SF94">
    <property type="entry name" value="ALPHA,ALPHA-TREHALOSE-PHOSPHATE SYNTHASE [UDP-FORMING] 5"/>
    <property type="match status" value="1"/>
</dbReference>